<dbReference type="InterPro" id="IPR023096">
    <property type="entry name" value="G6P_Isomerase_C"/>
</dbReference>
<dbReference type="Gene3D" id="1.10.1390.10">
    <property type="match status" value="1"/>
</dbReference>
<dbReference type="InterPro" id="IPR035476">
    <property type="entry name" value="SIS_PGI_1"/>
</dbReference>
<evidence type="ECO:0000256" key="6">
    <source>
        <dbReference type="ARBA" id="ARBA00029321"/>
    </source>
</evidence>
<dbReference type="PROSITE" id="PS51463">
    <property type="entry name" value="P_GLUCOSE_ISOMERASE_3"/>
    <property type="match status" value="1"/>
</dbReference>
<dbReference type="InterPro" id="IPR001672">
    <property type="entry name" value="G6P_Isomerase"/>
</dbReference>
<evidence type="ECO:0000313" key="10">
    <source>
        <dbReference type="Proteomes" id="UP000000466"/>
    </source>
</evidence>
<dbReference type="EC" id="5.3.1.9" evidence="7"/>
<dbReference type="HOGENOM" id="CLU_017947_3_1_6"/>
<dbReference type="Pfam" id="PF00342">
    <property type="entry name" value="PGI"/>
    <property type="match status" value="1"/>
</dbReference>
<dbReference type="PROSITE" id="PS00765">
    <property type="entry name" value="P_GLUCOSE_ISOMERASE_1"/>
    <property type="match status" value="1"/>
</dbReference>
<protein>
    <recommendedName>
        <fullName evidence="7">Glucose-6-phosphate isomerase</fullName>
        <shortName evidence="7">GPI</shortName>
        <ecNumber evidence="7">5.3.1.9</ecNumber>
    </recommendedName>
    <alternativeName>
        <fullName evidence="7">Phosphoglucose isomerase</fullName>
        <shortName evidence="7">PGI</shortName>
    </alternativeName>
    <alternativeName>
        <fullName evidence="7">Phosphohexose isomerase</fullName>
        <shortName evidence="7">PHI</shortName>
    </alternativeName>
</protein>
<dbReference type="InterPro" id="IPR046348">
    <property type="entry name" value="SIS_dom_sf"/>
</dbReference>
<dbReference type="AlphaFoldDB" id="K4KN79"/>
<evidence type="ECO:0000256" key="7">
    <source>
        <dbReference type="HAMAP-Rule" id="MF_00473"/>
    </source>
</evidence>
<dbReference type="KEGG" id="saga:M5M_12010"/>
<dbReference type="PROSITE" id="PS00174">
    <property type="entry name" value="P_GLUCOSE_ISOMERASE_2"/>
    <property type="match status" value="1"/>
</dbReference>
<dbReference type="eggNOG" id="COG0166">
    <property type="taxonomic scope" value="Bacteria"/>
</dbReference>
<keyword evidence="4 7" id="KW-0324">Glycolysis</keyword>
<keyword evidence="3 7" id="KW-0312">Gluconeogenesis</keyword>
<feature type="active site" description="Proton donor" evidence="7">
    <location>
        <position position="348"/>
    </location>
</feature>
<evidence type="ECO:0000256" key="1">
    <source>
        <dbReference type="ARBA" id="ARBA00004926"/>
    </source>
</evidence>
<dbReference type="RefSeq" id="WP_015047737.1">
    <property type="nucleotide sequence ID" value="NC_018868.3"/>
</dbReference>
<reference evidence="9 10" key="1">
    <citation type="journal article" date="2013" name="Genome Announc.">
        <title>Complete genome sequence of Simiduia agarivorans SA1(T), a marine bacterium able to degrade a variety of polysaccharides.</title>
        <authorList>
            <person name="Lin S.Y."/>
            <person name="Shieh W.Y."/>
            <person name="Chen J.S."/>
            <person name="Tang S.L."/>
        </authorList>
    </citation>
    <scope>NUCLEOTIDE SEQUENCE [LARGE SCALE GENOMIC DNA]</scope>
    <source>
        <strain evidence="10">DSM 21679 / JCM 13881 / BCRC 17597 / SA1</strain>
    </source>
</reference>
<dbReference type="GO" id="GO:0006094">
    <property type="term" value="P:gluconeogenesis"/>
    <property type="evidence" value="ECO:0007669"/>
    <property type="project" value="UniProtKB-UniRule"/>
</dbReference>
<comment type="subcellular location">
    <subcellularLocation>
        <location evidence="7">Cytoplasm</location>
    </subcellularLocation>
</comment>
<gene>
    <name evidence="7" type="primary">pgi</name>
    <name evidence="9" type="ordered locus">M5M_12010</name>
</gene>
<dbReference type="SUPFAM" id="SSF53697">
    <property type="entry name" value="SIS domain"/>
    <property type="match status" value="1"/>
</dbReference>
<dbReference type="STRING" id="1117647.M5M_12010"/>
<keyword evidence="10" id="KW-1185">Reference proteome</keyword>
<comment type="similarity">
    <text evidence="2 7 8">Belongs to the GPI family.</text>
</comment>
<dbReference type="OrthoDB" id="140919at2"/>
<evidence type="ECO:0000256" key="5">
    <source>
        <dbReference type="ARBA" id="ARBA00023235"/>
    </source>
</evidence>
<feature type="active site" evidence="7">
    <location>
        <position position="507"/>
    </location>
</feature>
<name>K4KN79_SIMAS</name>
<dbReference type="EMBL" id="CP003746">
    <property type="protein sequence ID" value="AFU99573.1"/>
    <property type="molecule type" value="Genomic_DNA"/>
</dbReference>
<dbReference type="UniPathway" id="UPA00109">
    <property type="reaction ID" value="UER00181"/>
</dbReference>
<dbReference type="NCBIfam" id="NF001211">
    <property type="entry name" value="PRK00179.1"/>
    <property type="match status" value="1"/>
</dbReference>
<keyword evidence="5 7" id="KW-0413">Isomerase</keyword>
<dbReference type="Proteomes" id="UP000000466">
    <property type="component" value="Chromosome"/>
</dbReference>
<comment type="catalytic activity">
    <reaction evidence="6 7 8">
        <text>alpha-D-glucose 6-phosphate = beta-D-fructose 6-phosphate</text>
        <dbReference type="Rhea" id="RHEA:11816"/>
        <dbReference type="ChEBI" id="CHEBI:57634"/>
        <dbReference type="ChEBI" id="CHEBI:58225"/>
        <dbReference type="EC" id="5.3.1.9"/>
    </reaction>
</comment>
<evidence type="ECO:0000256" key="4">
    <source>
        <dbReference type="ARBA" id="ARBA00023152"/>
    </source>
</evidence>
<comment type="function">
    <text evidence="7">Catalyzes the reversible isomerization of glucose-6-phosphate to fructose-6-phosphate.</text>
</comment>
<dbReference type="GO" id="GO:0005829">
    <property type="term" value="C:cytosol"/>
    <property type="evidence" value="ECO:0007669"/>
    <property type="project" value="TreeGrafter"/>
</dbReference>
<organism evidence="9 10">
    <name type="scientific">Simiduia agarivorans (strain DSM 21679 / JCM 13881 / BCRC 17597 / SA1)</name>
    <dbReference type="NCBI Taxonomy" id="1117647"/>
    <lineage>
        <taxon>Bacteria</taxon>
        <taxon>Pseudomonadati</taxon>
        <taxon>Pseudomonadota</taxon>
        <taxon>Gammaproteobacteria</taxon>
        <taxon>Cellvibrionales</taxon>
        <taxon>Cellvibrionaceae</taxon>
        <taxon>Simiduia</taxon>
    </lineage>
</organism>
<dbReference type="Gene3D" id="3.40.50.10490">
    <property type="entry name" value="Glucose-6-phosphate isomerase like protein, domain 1"/>
    <property type="match status" value="2"/>
</dbReference>
<dbReference type="GO" id="GO:0004347">
    <property type="term" value="F:glucose-6-phosphate isomerase activity"/>
    <property type="evidence" value="ECO:0007669"/>
    <property type="project" value="UniProtKB-UniRule"/>
</dbReference>
<dbReference type="PANTHER" id="PTHR11469">
    <property type="entry name" value="GLUCOSE-6-PHOSPHATE ISOMERASE"/>
    <property type="match status" value="1"/>
</dbReference>
<dbReference type="GO" id="GO:0006096">
    <property type="term" value="P:glycolytic process"/>
    <property type="evidence" value="ECO:0007669"/>
    <property type="project" value="UniProtKB-UniRule"/>
</dbReference>
<dbReference type="GO" id="GO:0097367">
    <property type="term" value="F:carbohydrate derivative binding"/>
    <property type="evidence" value="ECO:0007669"/>
    <property type="project" value="InterPro"/>
</dbReference>
<dbReference type="InterPro" id="IPR035482">
    <property type="entry name" value="SIS_PGI_2"/>
</dbReference>
<evidence type="ECO:0000256" key="8">
    <source>
        <dbReference type="RuleBase" id="RU000612"/>
    </source>
</evidence>
<sequence>MPKPTQHPSWQALARHRDAIAETPIKHWFEQNPARAEQFSAQACGIYLDFSKHRINHDTMTLLLQLAREQHLEQRVQAMYQGEPINTTEQRQVLHVALRSQCGALPDHMADVCRVNEQMARFVEAVHAGHWRGHTGERISDVVNIGIGGSDLGPMMVTQALTPFHKPGIKAHFVSNVDASDLCETLKGLNPATTLFVVASKTFTTTETLTNARSARDWLLADLKHESAVAKHFVAVSVNVEKVKAFGIAEDNIFPMWDWVGGRYSLWSAIGLPIALACGMEHFNALRAGAADMDNHFASAPLEQNLPVILAMLGIWYVNFWDAQSHAILPYDHYLGAFTKYIQQLDMESNGKNAYLDGGYLEHHTGPVIWGEVGTNGQHSFHQLLHQGTRLVPVDFIVALNSHNPLGDHHAQLFANCLSQSRALMLGKSAAQAAAEFEAMGYSPDQAEQLAHHKVMPGNRPSSTLVLEHLTPQTLGALIALYEHKIFVQSVIWGINAFDQWGVELGKQLCNEIHPVLVNKNTEADFDGSTNTLISIYKHAH</sequence>
<dbReference type="UniPathway" id="UPA00138"/>
<dbReference type="InterPro" id="IPR018189">
    <property type="entry name" value="Phosphoglucose_isomerase_CS"/>
</dbReference>
<comment type="pathway">
    <text evidence="1 7 8">Carbohydrate degradation; glycolysis; D-glyceraldehyde 3-phosphate and glycerone phosphate from D-glucose: step 2/4.</text>
</comment>
<dbReference type="PRINTS" id="PR00662">
    <property type="entry name" value="G6PISOMERASE"/>
</dbReference>
<accession>K4KN79</accession>
<dbReference type="HAMAP" id="MF_00473">
    <property type="entry name" value="G6P_isomerase"/>
    <property type="match status" value="1"/>
</dbReference>
<dbReference type="CDD" id="cd05015">
    <property type="entry name" value="SIS_PGI_1"/>
    <property type="match status" value="1"/>
</dbReference>
<dbReference type="GO" id="GO:0051156">
    <property type="term" value="P:glucose 6-phosphate metabolic process"/>
    <property type="evidence" value="ECO:0007669"/>
    <property type="project" value="TreeGrafter"/>
</dbReference>
<evidence type="ECO:0000313" key="9">
    <source>
        <dbReference type="EMBL" id="AFU99573.1"/>
    </source>
</evidence>
<evidence type="ECO:0000256" key="2">
    <source>
        <dbReference type="ARBA" id="ARBA00006604"/>
    </source>
</evidence>
<evidence type="ECO:0000256" key="3">
    <source>
        <dbReference type="ARBA" id="ARBA00022432"/>
    </source>
</evidence>
<keyword evidence="7" id="KW-0963">Cytoplasm</keyword>
<feature type="active site" evidence="7">
    <location>
        <position position="379"/>
    </location>
</feature>
<dbReference type="CDD" id="cd05016">
    <property type="entry name" value="SIS_PGI_2"/>
    <property type="match status" value="1"/>
</dbReference>
<proteinExistence type="inferred from homology"/>
<dbReference type="GO" id="GO:0048029">
    <property type="term" value="F:monosaccharide binding"/>
    <property type="evidence" value="ECO:0007669"/>
    <property type="project" value="TreeGrafter"/>
</dbReference>
<comment type="pathway">
    <text evidence="7">Carbohydrate biosynthesis; gluconeogenesis.</text>
</comment>
<dbReference type="PANTHER" id="PTHR11469:SF1">
    <property type="entry name" value="GLUCOSE-6-PHOSPHATE ISOMERASE"/>
    <property type="match status" value="1"/>
</dbReference>